<keyword evidence="4" id="KW-1185">Reference proteome</keyword>
<evidence type="ECO:0000256" key="2">
    <source>
        <dbReference type="SAM" id="SignalP"/>
    </source>
</evidence>
<reference evidence="3" key="1">
    <citation type="submission" date="2023-10" db="EMBL/GenBank/DDBJ databases">
        <title>Genome assemblies of two species of porcelain crab, Petrolisthes cinctipes and Petrolisthes manimaculis (Anomura: Porcellanidae).</title>
        <authorList>
            <person name="Angst P."/>
        </authorList>
    </citation>
    <scope>NUCLEOTIDE SEQUENCE</scope>
    <source>
        <strain evidence="3">PB745_01</strain>
        <tissue evidence="3">Gill</tissue>
    </source>
</reference>
<dbReference type="EMBL" id="JAWQEG010002667">
    <property type="protein sequence ID" value="KAK3870455.1"/>
    <property type="molecule type" value="Genomic_DNA"/>
</dbReference>
<evidence type="ECO:0000256" key="1">
    <source>
        <dbReference type="SAM" id="MobiDB-lite"/>
    </source>
</evidence>
<sequence length="253" mass="27660">MLAALYCTLRTACCLPACLKVDVWIRLALLLTLLPVTFTKEEEGHLLFPEMESVEREREHLTPTNQPVFAFPSSSPLPTNLSSLSSPLAPHPYQPIFLLPPLPTNLSSLSSPLYQPCFPSPLAPHPYQSTCLPSPHPYTNPAFPRPYQPTCLPSPRPYTNQPVFPLLDPIPTNLSSLSSTPTNQPVFPLLTPSTSTLPTNLFSLTPSSSTLPTNLSSLSWTLLTNLSSLSSTPIPTNLSSLSLSRSSNNKRFI</sequence>
<dbReference type="Proteomes" id="UP001286313">
    <property type="component" value="Unassembled WGS sequence"/>
</dbReference>
<dbReference type="AlphaFoldDB" id="A0AAE1FBR9"/>
<protein>
    <submittedName>
        <fullName evidence="3">Uncharacterized protein</fullName>
    </submittedName>
</protein>
<dbReference type="PRINTS" id="PR01217">
    <property type="entry name" value="PRICHEXTENSN"/>
</dbReference>
<organism evidence="3 4">
    <name type="scientific">Petrolisthes cinctipes</name>
    <name type="common">Flat porcelain crab</name>
    <dbReference type="NCBI Taxonomy" id="88211"/>
    <lineage>
        <taxon>Eukaryota</taxon>
        <taxon>Metazoa</taxon>
        <taxon>Ecdysozoa</taxon>
        <taxon>Arthropoda</taxon>
        <taxon>Crustacea</taxon>
        <taxon>Multicrustacea</taxon>
        <taxon>Malacostraca</taxon>
        <taxon>Eumalacostraca</taxon>
        <taxon>Eucarida</taxon>
        <taxon>Decapoda</taxon>
        <taxon>Pleocyemata</taxon>
        <taxon>Anomura</taxon>
        <taxon>Galatheoidea</taxon>
        <taxon>Porcellanidae</taxon>
        <taxon>Petrolisthes</taxon>
    </lineage>
</organism>
<accession>A0AAE1FBR9</accession>
<name>A0AAE1FBR9_PETCI</name>
<comment type="caution">
    <text evidence="3">The sequence shown here is derived from an EMBL/GenBank/DDBJ whole genome shotgun (WGS) entry which is preliminary data.</text>
</comment>
<keyword evidence="2" id="KW-0732">Signal</keyword>
<gene>
    <name evidence="3" type="ORF">Pcinc_024322</name>
</gene>
<feature type="region of interest" description="Disordered" evidence="1">
    <location>
        <begin position="234"/>
        <end position="253"/>
    </location>
</feature>
<proteinExistence type="predicted"/>
<evidence type="ECO:0000313" key="4">
    <source>
        <dbReference type="Proteomes" id="UP001286313"/>
    </source>
</evidence>
<evidence type="ECO:0000313" key="3">
    <source>
        <dbReference type="EMBL" id="KAK3870455.1"/>
    </source>
</evidence>
<feature type="chain" id="PRO_5042239553" evidence="2">
    <location>
        <begin position="40"/>
        <end position="253"/>
    </location>
</feature>
<feature type="signal peptide" evidence="2">
    <location>
        <begin position="1"/>
        <end position="39"/>
    </location>
</feature>